<dbReference type="SUPFAM" id="SSF53474">
    <property type="entry name" value="alpha/beta-Hydrolases"/>
    <property type="match status" value="1"/>
</dbReference>
<evidence type="ECO:0000259" key="1">
    <source>
        <dbReference type="Pfam" id="PF00561"/>
    </source>
</evidence>
<proteinExistence type="predicted"/>
<accession>A0A4U0TMF7</accession>
<feature type="domain" description="AB hydrolase-1" evidence="1">
    <location>
        <begin position="21"/>
        <end position="122"/>
    </location>
</feature>
<evidence type="ECO:0000313" key="3">
    <source>
        <dbReference type="Proteomes" id="UP000308549"/>
    </source>
</evidence>
<dbReference type="Proteomes" id="UP000308549">
    <property type="component" value="Unassembled WGS sequence"/>
</dbReference>
<dbReference type="AlphaFoldDB" id="A0A4U0TMF7"/>
<dbReference type="PANTHER" id="PTHR46331">
    <property type="entry name" value="VALACYCLOVIR HYDROLASE"/>
    <property type="match status" value="1"/>
</dbReference>
<gene>
    <name evidence="2" type="ORF">B0A50_07170</name>
</gene>
<sequence length="276" mass="31613">MSTLQVPEASLYHEKTGNGHLLLCISGADGSCEVWRGLAESLKDRFTVVMWDRRGFSRSPLTDAQDYEHRLETDADDAARLIEEYSPNEPATVIGNSSGAIIALKLLVRHPDRIRTLLPYEPPASRVLPDFNDIWTTHEDVYATYRRAGPFPALEKFAELTKTDQSMVKAFVDFQKPYLFSNLQYWFEREFMTYPQASIDIEKDLRPLQEKLVFVNGELSSKEPYQYRANVAMAERLGLELQHFPGEHMGHATHSKAFGEKLVEVLRAKSEFYAEF</sequence>
<reference evidence="2 3" key="1">
    <citation type="submission" date="2017-03" db="EMBL/GenBank/DDBJ databases">
        <title>Genomes of endolithic fungi from Antarctica.</title>
        <authorList>
            <person name="Coleine C."/>
            <person name="Masonjones S."/>
            <person name="Stajich J.E."/>
        </authorList>
    </citation>
    <scope>NUCLEOTIDE SEQUENCE [LARGE SCALE GENOMIC DNA]</scope>
    <source>
        <strain evidence="2 3">CCFEE 6315</strain>
    </source>
</reference>
<name>A0A4U0TMF7_9PEZI</name>
<dbReference type="InterPro" id="IPR029058">
    <property type="entry name" value="AB_hydrolase_fold"/>
</dbReference>
<evidence type="ECO:0000313" key="2">
    <source>
        <dbReference type="EMBL" id="TKA23140.1"/>
    </source>
</evidence>
<dbReference type="OrthoDB" id="408373at2759"/>
<dbReference type="EMBL" id="NAJL01000060">
    <property type="protein sequence ID" value="TKA23140.1"/>
    <property type="molecule type" value="Genomic_DNA"/>
</dbReference>
<dbReference type="InterPro" id="IPR000073">
    <property type="entry name" value="AB_hydrolase_1"/>
</dbReference>
<dbReference type="Pfam" id="PF00561">
    <property type="entry name" value="Abhydrolase_1"/>
    <property type="match status" value="1"/>
</dbReference>
<dbReference type="PANTHER" id="PTHR46331:SF2">
    <property type="entry name" value="VALACYCLOVIR HYDROLASE"/>
    <property type="match status" value="1"/>
</dbReference>
<dbReference type="Gene3D" id="3.40.50.1820">
    <property type="entry name" value="alpha/beta hydrolase"/>
    <property type="match status" value="1"/>
</dbReference>
<dbReference type="GO" id="GO:0017171">
    <property type="term" value="F:serine hydrolase activity"/>
    <property type="evidence" value="ECO:0007669"/>
    <property type="project" value="TreeGrafter"/>
</dbReference>
<dbReference type="PRINTS" id="PR00111">
    <property type="entry name" value="ABHYDROLASE"/>
</dbReference>
<comment type="caution">
    <text evidence="2">The sequence shown here is derived from an EMBL/GenBank/DDBJ whole genome shotgun (WGS) entry which is preliminary data.</text>
</comment>
<protein>
    <recommendedName>
        <fullName evidence="1">AB hydrolase-1 domain-containing protein</fullName>
    </recommendedName>
</protein>
<organism evidence="2 3">
    <name type="scientific">Salinomyces thailandicus</name>
    <dbReference type="NCBI Taxonomy" id="706561"/>
    <lineage>
        <taxon>Eukaryota</taxon>
        <taxon>Fungi</taxon>
        <taxon>Dikarya</taxon>
        <taxon>Ascomycota</taxon>
        <taxon>Pezizomycotina</taxon>
        <taxon>Dothideomycetes</taxon>
        <taxon>Dothideomycetidae</taxon>
        <taxon>Mycosphaerellales</taxon>
        <taxon>Teratosphaeriaceae</taxon>
        <taxon>Salinomyces</taxon>
    </lineage>
</organism>
<keyword evidence="3" id="KW-1185">Reference proteome</keyword>